<organism evidence="2 3">
    <name type="scientific">Nocardioides aquiterrae</name>
    <dbReference type="NCBI Taxonomy" id="203799"/>
    <lineage>
        <taxon>Bacteria</taxon>
        <taxon>Bacillati</taxon>
        <taxon>Actinomycetota</taxon>
        <taxon>Actinomycetes</taxon>
        <taxon>Propionibacteriales</taxon>
        <taxon>Nocardioidaceae</taxon>
        <taxon>Nocardioides</taxon>
    </lineage>
</organism>
<proteinExistence type="predicted"/>
<comment type="caution">
    <text evidence="2">The sequence shown here is derived from an EMBL/GenBank/DDBJ whole genome shotgun (WGS) entry which is preliminary data.</text>
</comment>
<feature type="compositionally biased region" description="Polar residues" evidence="1">
    <location>
        <begin position="24"/>
        <end position="37"/>
    </location>
</feature>
<feature type="region of interest" description="Disordered" evidence="1">
    <location>
        <begin position="1"/>
        <end position="38"/>
    </location>
</feature>
<evidence type="ECO:0000256" key="1">
    <source>
        <dbReference type="SAM" id="MobiDB-lite"/>
    </source>
</evidence>
<dbReference type="EMBL" id="BAAAJE010000015">
    <property type="protein sequence ID" value="GAA1149899.1"/>
    <property type="molecule type" value="Genomic_DNA"/>
</dbReference>
<accession>A0ABP4F3V7</accession>
<keyword evidence="3" id="KW-1185">Reference proteome</keyword>
<evidence type="ECO:0000313" key="2">
    <source>
        <dbReference type="EMBL" id="GAA1149899.1"/>
    </source>
</evidence>
<evidence type="ECO:0000313" key="3">
    <source>
        <dbReference type="Proteomes" id="UP001499979"/>
    </source>
</evidence>
<protein>
    <submittedName>
        <fullName evidence="2">Uncharacterized protein</fullName>
    </submittedName>
</protein>
<gene>
    <name evidence="2" type="ORF">GCM10009606_30790</name>
</gene>
<dbReference type="Proteomes" id="UP001499979">
    <property type="component" value="Unassembled WGS sequence"/>
</dbReference>
<sequence length="119" mass="11987">MTQNAERTGGGARAGSHPLLVALDSQSDDSPPVTNAASGGRERLVVAGLLDGQLVSAEGLAAAAAAVVGRDLLHRGAQGEDSCFGLGHALDSCPAIVRIRRTSRRNADGSPALSSGSTW</sequence>
<name>A0ABP4F3V7_9ACTN</name>
<reference evidence="3" key="1">
    <citation type="journal article" date="2019" name="Int. J. Syst. Evol. Microbiol.">
        <title>The Global Catalogue of Microorganisms (GCM) 10K type strain sequencing project: providing services to taxonomists for standard genome sequencing and annotation.</title>
        <authorList>
            <consortium name="The Broad Institute Genomics Platform"/>
            <consortium name="The Broad Institute Genome Sequencing Center for Infectious Disease"/>
            <person name="Wu L."/>
            <person name="Ma J."/>
        </authorList>
    </citation>
    <scope>NUCLEOTIDE SEQUENCE [LARGE SCALE GENOMIC DNA]</scope>
    <source>
        <strain evidence="3">JCM 11813</strain>
    </source>
</reference>